<feature type="chain" id="PRO_5021378688" evidence="1">
    <location>
        <begin position="22"/>
        <end position="142"/>
    </location>
</feature>
<evidence type="ECO:0000313" key="3">
    <source>
        <dbReference type="Proteomes" id="UP000298327"/>
    </source>
</evidence>
<sequence>MHDQGGRPICWACLWAPPGLTLVPPPFVEVGLHPGVWSAKHPLVDEELLFRGHVQAAYDDWRSNELVFTTWKHSASYKMHLLQWELIKQHRANHVGAGERRWPDVDREIYAQWQEARTDAGTAVSAVLTPRHKSAKKQSTSR</sequence>
<organism evidence="2 3">
    <name type="scientific">Dentipellis fragilis</name>
    <dbReference type="NCBI Taxonomy" id="205917"/>
    <lineage>
        <taxon>Eukaryota</taxon>
        <taxon>Fungi</taxon>
        <taxon>Dikarya</taxon>
        <taxon>Basidiomycota</taxon>
        <taxon>Agaricomycotina</taxon>
        <taxon>Agaricomycetes</taxon>
        <taxon>Russulales</taxon>
        <taxon>Hericiaceae</taxon>
        <taxon>Dentipellis</taxon>
    </lineage>
</organism>
<feature type="signal peptide" evidence="1">
    <location>
        <begin position="1"/>
        <end position="21"/>
    </location>
</feature>
<name>A0A4Y9XSX6_9AGAM</name>
<reference evidence="2 3" key="1">
    <citation type="submission" date="2019-02" db="EMBL/GenBank/DDBJ databases">
        <title>Genome sequencing of the rare red list fungi Dentipellis fragilis.</title>
        <authorList>
            <person name="Buettner E."/>
            <person name="Kellner H."/>
        </authorList>
    </citation>
    <scope>NUCLEOTIDE SEQUENCE [LARGE SCALE GENOMIC DNA]</scope>
    <source>
        <strain evidence="2 3">DSM 105465</strain>
    </source>
</reference>
<keyword evidence="1" id="KW-0732">Signal</keyword>
<proteinExistence type="predicted"/>
<dbReference type="Proteomes" id="UP000298327">
    <property type="component" value="Unassembled WGS sequence"/>
</dbReference>
<keyword evidence="3" id="KW-1185">Reference proteome</keyword>
<comment type="caution">
    <text evidence="2">The sequence shown here is derived from an EMBL/GenBank/DDBJ whole genome shotgun (WGS) entry which is preliminary data.</text>
</comment>
<accession>A0A4Y9XSX6</accession>
<dbReference type="EMBL" id="SEOQ01001239">
    <property type="protein sequence ID" value="TFY52862.1"/>
    <property type="molecule type" value="Genomic_DNA"/>
</dbReference>
<gene>
    <name evidence="2" type="ORF">EVG20_g10369</name>
</gene>
<evidence type="ECO:0000313" key="2">
    <source>
        <dbReference type="EMBL" id="TFY52862.1"/>
    </source>
</evidence>
<dbReference type="AlphaFoldDB" id="A0A4Y9XSX6"/>
<evidence type="ECO:0000256" key="1">
    <source>
        <dbReference type="SAM" id="SignalP"/>
    </source>
</evidence>
<protein>
    <submittedName>
        <fullName evidence="2">Uncharacterized protein</fullName>
    </submittedName>
</protein>